<organism evidence="1 3">
    <name type="scientific">Microthlaspi erraticum</name>
    <dbReference type="NCBI Taxonomy" id="1685480"/>
    <lineage>
        <taxon>Eukaryota</taxon>
        <taxon>Viridiplantae</taxon>
        <taxon>Streptophyta</taxon>
        <taxon>Embryophyta</taxon>
        <taxon>Tracheophyta</taxon>
        <taxon>Spermatophyta</taxon>
        <taxon>Magnoliopsida</taxon>
        <taxon>eudicotyledons</taxon>
        <taxon>Gunneridae</taxon>
        <taxon>Pentapetalae</taxon>
        <taxon>rosids</taxon>
        <taxon>malvids</taxon>
        <taxon>Brassicales</taxon>
        <taxon>Brassicaceae</taxon>
        <taxon>Coluteocarpeae</taxon>
        <taxon>Microthlaspi</taxon>
    </lineage>
</organism>
<sequence>MFSNRLRFHALSPSLPLYFQPFCFGCIPKIKPSPEPRRRDSRRDELVTANIDIDIATPLGFDDCIAETLTIEYR</sequence>
<evidence type="ECO:0000313" key="2">
    <source>
        <dbReference type="EMBL" id="CAA7050764.1"/>
    </source>
</evidence>
<reference evidence="1 3" key="1">
    <citation type="submission" date="2020-01" db="EMBL/GenBank/DDBJ databases">
        <authorList>
            <person name="Mishra B."/>
        </authorList>
    </citation>
    <scope>NUCLEOTIDE SEQUENCE [LARGE SCALE GENOMIC DNA]</scope>
</reference>
<evidence type="ECO:0000313" key="3">
    <source>
        <dbReference type="Proteomes" id="UP000467841"/>
    </source>
</evidence>
<accession>A0A6D2JYR4</accession>
<proteinExistence type="predicted"/>
<dbReference type="Proteomes" id="UP000467841">
    <property type="component" value="Unassembled WGS sequence"/>
</dbReference>
<dbReference type="EMBL" id="CACVBM020001452">
    <property type="protein sequence ID" value="CAA7050764.1"/>
    <property type="molecule type" value="Genomic_DNA"/>
</dbReference>
<protein>
    <submittedName>
        <fullName evidence="1">Uncharacterized protein</fullName>
    </submittedName>
</protein>
<gene>
    <name evidence="1" type="ORF">MERR_LOCUS33349</name>
    <name evidence="2" type="ORF">MERR_LOCUS37999</name>
</gene>
<keyword evidence="3" id="KW-1185">Reference proteome</keyword>
<dbReference type="EMBL" id="CACVBM020001340">
    <property type="protein sequence ID" value="CAA7046114.1"/>
    <property type="molecule type" value="Genomic_DNA"/>
</dbReference>
<evidence type="ECO:0000313" key="1">
    <source>
        <dbReference type="EMBL" id="CAA7046114.1"/>
    </source>
</evidence>
<dbReference type="AlphaFoldDB" id="A0A6D2JYR4"/>
<name>A0A6D2JYR4_9BRAS</name>